<evidence type="ECO:0000313" key="4">
    <source>
        <dbReference type="Proteomes" id="UP000002230"/>
    </source>
</evidence>
<dbReference type="PATRIC" id="fig|718251.5.peg.760"/>
<evidence type="ECO:0000256" key="1">
    <source>
        <dbReference type="SAM" id="MobiDB-lite"/>
    </source>
</evidence>
<dbReference type="Pfam" id="PF04606">
    <property type="entry name" value="Ogr_Delta"/>
    <property type="match status" value="1"/>
</dbReference>
<evidence type="ECO:0000259" key="2">
    <source>
        <dbReference type="Pfam" id="PF04606"/>
    </source>
</evidence>
<dbReference type="InterPro" id="IPR007684">
    <property type="entry name" value="Znf_Ogr/Delta"/>
</dbReference>
<dbReference type="HOGENOM" id="CLU_170894_3_0_6"/>
<sequence length="79" mass="9002">MFHCPFCKKTAHVRTSRYLSENVKQRYHQCTNIECSATFRTIESVDGVIRAAPEKPDPAPVTPPPPRKVQGCYSSPFRH</sequence>
<reference evidence="4" key="1">
    <citation type="submission" date="2010-08" db="EMBL/GenBank/DDBJ databases">
        <title>Genome comparisons of Edwardsiella bacteria analysed using deep sequencing technology.</title>
        <authorList>
            <person name="van Soest J.J."/>
            <person name="Henkel C.V."/>
            <person name="Jansen H.J."/>
            <person name="van den Hondel C.A.M.J.J."/>
            <person name="Bloemberg G.V."/>
            <person name="Meijer A.H."/>
            <person name="Spaink H.P."/>
        </authorList>
    </citation>
    <scope>NUCLEOTIDE SEQUENCE [LARGE SCALE GENOMIC DNA]</scope>
    <source>
        <strain evidence="4">FL6-60</strain>
    </source>
</reference>
<feature type="domain" description="Zinc finger Ogr/Delta-type" evidence="2">
    <location>
        <begin position="3"/>
        <end position="46"/>
    </location>
</feature>
<reference evidence="3 4" key="2">
    <citation type="journal article" date="2011" name="BMC Immunol.">
        <title>Comparison of static immersion and intravenous injection systems for exposure of zebrafish embryos to the natural pathogen Edwardsiella tarda.</title>
        <authorList>
            <person name="van Soest J.J."/>
            <person name="Stockhammer O.W."/>
            <person name="Ordas A."/>
            <person name="Bloemberg G.V."/>
            <person name="Spaink H.P."/>
            <person name="Meijer A.H."/>
        </authorList>
    </citation>
    <scope>NUCLEOTIDE SEQUENCE [LARGE SCALE GENOMIC DNA]</scope>
    <source>
        <strain evidence="3 4">FL6-60</strain>
    </source>
</reference>
<dbReference type="EMBL" id="CP002154">
    <property type="protein sequence ID" value="ADM40867.1"/>
    <property type="molecule type" value="Genomic_DNA"/>
</dbReference>
<feature type="region of interest" description="Disordered" evidence="1">
    <location>
        <begin position="52"/>
        <end position="79"/>
    </location>
</feature>
<dbReference type="Proteomes" id="UP000002230">
    <property type="component" value="Chromosome"/>
</dbReference>
<name>A0A0H3DS69_EDWTF</name>
<dbReference type="AlphaFoldDB" id="A0A0H3DS69"/>
<proteinExistence type="predicted"/>
<dbReference type="KEGG" id="etd:ETAF_0745"/>
<evidence type="ECO:0000313" key="3">
    <source>
        <dbReference type="EMBL" id="ADM40867.1"/>
    </source>
</evidence>
<gene>
    <name evidence="3" type="ordered locus">ETAF_0745</name>
</gene>
<accession>A0A0H3DS69</accession>
<protein>
    <submittedName>
        <fullName evidence="3">Putative regulatory protein</fullName>
    </submittedName>
</protein>
<keyword evidence="4" id="KW-1185">Reference proteome</keyword>
<feature type="compositionally biased region" description="Pro residues" evidence="1">
    <location>
        <begin position="58"/>
        <end position="67"/>
    </location>
</feature>
<organism evidence="3 4">
    <name type="scientific">Edwardsiella tarda (strain FL6-60)</name>
    <dbReference type="NCBI Taxonomy" id="718251"/>
    <lineage>
        <taxon>Bacteria</taxon>
        <taxon>Pseudomonadati</taxon>
        <taxon>Pseudomonadota</taxon>
        <taxon>Gammaproteobacteria</taxon>
        <taxon>Enterobacterales</taxon>
        <taxon>Hafniaceae</taxon>
        <taxon>Edwardsiella</taxon>
    </lineage>
</organism>